<dbReference type="Proteomes" id="UP000595437">
    <property type="component" value="Chromosome 4"/>
</dbReference>
<proteinExistence type="predicted"/>
<sequence>MICPALLTGSHVMGHGGVHPAVNALQSHNNSVERFISQVTKVTTLVEMITA</sequence>
<dbReference type="EMBL" id="CP045893">
    <property type="protein sequence ID" value="QQP53328.1"/>
    <property type="molecule type" value="Genomic_DNA"/>
</dbReference>
<evidence type="ECO:0000313" key="2">
    <source>
        <dbReference type="Proteomes" id="UP000595437"/>
    </source>
</evidence>
<protein>
    <submittedName>
        <fullName evidence="1">Uncharacterized protein</fullName>
    </submittedName>
</protein>
<evidence type="ECO:0000313" key="1">
    <source>
        <dbReference type="EMBL" id="QQP53328.1"/>
    </source>
</evidence>
<reference evidence="2" key="1">
    <citation type="submission" date="2021-01" db="EMBL/GenBank/DDBJ databases">
        <title>Caligus Genome Assembly.</title>
        <authorList>
            <person name="Gallardo-Escarate C."/>
        </authorList>
    </citation>
    <scope>NUCLEOTIDE SEQUENCE [LARGE SCALE GENOMIC DNA]</scope>
</reference>
<keyword evidence="2" id="KW-1185">Reference proteome</keyword>
<name>A0A7T8QSB0_CALRO</name>
<gene>
    <name evidence="1" type="ORF">FKW44_005774</name>
</gene>
<organism evidence="1 2">
    <name type="scientific">Caligus rogercresseyi</name>
    <name type="common">Sea louse</name>
    <dbReference type="NCBI Taxonomy" id="217165"/>
    <lineage>
        <taxon>Eukaryota</taxon>
        <taxon>Metazoa</taxon>
        <taxon>Ecdysozoa</taxon>
        <taxon>Arthropoda</taxon>
        <taxon>Crustacea</taxon>
        <taxon>Multicrustacea</taxon>
        <taxon>Hexanauplia</taxon>
        <taxon>Copepoda</taxon>
        <taxon>Siphonostomatoida</taxon>
        <taxon>Caligidae</taxon>
        <taxon>Caligus</taxon>
    </lineage>
</organism>
<accession>A0A7T8QSB0</accession>
<dbReference type="AlphaFoldDB" id="A0A7T8QSB0"/>